<protein>
    <recommendedName>
        <fullName evidence="3">Cytidyltransferase-like domain-containing protein</fullName>
    </recommendedName>
</protein>
<evidence type="ECO:0000259" key="3">
    <source>
        <dbReference type="Pfam" id="PF01467"/>
    </source>
</evidence>
<keyword evidence="1" id="KW-0808">Transferase</keyword>
<dbReference type="Pfam" id="PF01467">
    <property type="entry name" value="CTP_transf_like"/>
    <property type="match status" value="1"/>
</dbReference>
<organism evidence="4">
    <name type="scientific">marine sediment metagenome</name>
    <dbReference type="NCBI Taxonomy" id="412755"/>
    <lineage>
        <taxon>unclassified sequences</taxon>
        <taxon>metagenomes</taxon>
        <taxon>ecological metagenomes</taxon>
    </lineage>
</organism>
<dbReference type="SUPFAM" id="SSF52374">
    <property type="entry name" value="Nucleotidylyl transferase"/>
    <property type="match status" value="1"/>
</dbReference>
<dbReference type="NCBIfam" id="TIGR00125">
    <property type="entry name" value="cyt_tran_rel"/>
    <property type="match status" value="1"/>
</dbReference>
<dbReference type="InterPro" id="IPR004821">
    <property type="entry name" value="Cyt_trans-like"/>
</dbReference>
<proteinExistence type="predicted"/>
<dbReference type="AlphaFoldDB" id="A0A0F9QAW8"/>
<evidence type="ECO:0000256" key="2">
    <source>
        <dbReference type="ARBA" id="ARBA00022695"/>
    </source>
</evidence>
<comment type="caution">
    <text evidence="4">The sequence shown here is derived from an EMBL/GenBank/DDBJ whole genome shotgun (WGS) entry which is preliminary data.</text>
</comment>
<sequence length="169" mass="18580">MSIDYFAPIYTLEEFVAVRDSIEGTLIVTSGGFDPVHPGHISCLIDSKNYGDTLAVVVNGDSFLKHKKGAAFQPLAMRCEIVSAIKGVDYVVSFEIENDDTVCEALRAIRPEVFTEGGDRVDASTIPEWDVCVENNIEVVTGVGDSKIHSSSCILEDWYDKRIRIFADA</sequence>
<dbReference type="EMBL" id="LAZR01005140">
    <property type="protein sequence ID" value="KKN02513.1"/>
    <property type="molecule type" value="Genomic_DNA"/>
</dbReference>
<dbReference type="PANTHER" id="PTHR43793:SF1">
    <property type="entry name" value="FAD SYNTHASE"/>
    <property type="match status" value="1"/>
</dbReference>
<evidence type="ECO:0000313" key="4">
    <source>
        <dbReference type="EMBL" id="KKN02513.1"/>
    </source>
</evidence>
<dbReference type="Gene3D" id="3.40.50.620">
    <property type="entry name" value="HUPs"/>
    <property type="match status" value="1"/>
</dbReference>
<dbReference type="PANTHER" id="PTHR43793">
    <property type="entry name" value="FAD SYNTHASE"/>
    <property type="match status" value="1"/>
</dbReference>
<dbReference type="GO" id="GO:0016779">
    <property type="term" value="F:nucleotidyltransferase activity"/>
    <property type="evidence" value="ECO:0007669"/>
    <property type="project" value="UniProtKB-KW"/>
</dbReference>
<feature type="domain" description="Cytidyltransferase-like" evidence="3">
    <location>
        <begin position="29"/>
        <end position="139"/>
    </location>
</feature>
<name>A0A0F9QAW8_9ZZZZ</name>
<evidence type="ECO:0000256" key="1">
    <source>
        <dbReference type="ARBA" id="ARBA00022679"/>
    </source>
</evidence>
<keyword evidence="2" id="KW-0548">Nucleotidyltransferase</keyword>
<dbReference type="InterPro" id="IPR050385">
    <property type="entry name" value="Archaeal_FAD_synthase"/>
</dbReference>
<accession>A0A0F9QAW8</accession>
<gene>
    <name evidence="4" type="ORF">LCGC14_1116850</name>
</gene>
<dbReference type="InterPro" id="IPR014729">
    <property type="entry name" value="Rossmann-like_a/b/a_fold"/>
</dbReference>
<reference evidence="4" key="1">
    <citation type="journal article" date="2015" name="Nature">
        <title>Complex archaea that bridge the gap between prokaryotes and eukaryotes.</title>
        <authorList>
            <person name="Spang A."/>
            <person name="Saw J.H."/>
            <person name="Jorgensen S.L."/>
            <person name="Zaremba-Niedzwiedzka K."/>
            <person name="Martijn J."/>
            <person name="Lind A.E."/>
            <person name="van Eijk R."/>
            <person name="Schleper C."/>
            <person name="Guy L."/>
            <person name="Ettema T.J."/>
        </authorList>
    </citation>
    <scope>NUCLEOTIDE SEQUENCE</scope>
</reference>